<gene>
    <name evidence="3 4" type="primary">rpsP</name>
    <name evidence="4" type="ORF">HYZ11_01770</name>
</gene>
<dbReference type="EMBL" id="JACPUR010000002">
    <property type="protein sequence ID" value="MBI3126317.1"/>
    <property type="molecule type" value="Genomic_DNA"/>
</dbReference>
<dbReference type="GO" id="GO:0015935">
    <property type="term" value="C:small ribosomal subunit"/>
    <property type="evidence" value="ECO:0007669"/>
    <property type="project" value="TreeGrafter"/>
</dbReference>
<dbReference type="PANTHER" id="PTHR12919">
    <property type="entry name" value="30S RIBOSOMAL PROTEIN S16"/>
    <property type="match status" value="1"/>
</dbReference>
<evidence type="ECO:0000313" key="5">
    <source>
        <dbReference type="Proteomes" id="UP000782312"/>
    </source>
</evidence>
<evidence type="ECO:0000256" key="2">
    <source>
        <dbReference type="ARBA" id="ARBA00023274"/>
    </source>
</evidence>
<comment type="similarity">
    <text evidence="3">Belongs to the bacterial ribosomal protein bS16 family.</text>
</comment>
<dbReference type="InterPro" id="IPR023803">
    <property type="entry name" value="Ribosomal_bS16_dom_sf"/>
</dbReference>
<dbReference type="Pfam" id="PF00886">
    <property type="entry name" value="Ribosomal_S16"/>
    <property type="match status" value="1"/>
</dbReference>
<dbReference type="Gene3D" id="3.30.1320.10">
    <property type="match status" value="1"/>
</dbReference>
<dbReference type="NCBIfam" id="TIGR00002">
    <property type="entry name" value="S16"/>
    <property type="match status" value="1"/>
</dbReference>
<organism evidence="4 5">
    <name type="scientific">Tectimicrobiota bacterium</name>
    <dbReference type="NCBI Taxonomy" id="2528274"/>
    <lineage>
        <taxon>Bacteria</taxon>
        <taxon>Pseudomonadati</taxon>
        <taxon>Nitrospinota/Tectimicrobiota group</taxon>
        <taxon>Candidatus Tectimicrobiota</taxon>
    </lineage>
</organism>
<keyword evidence="1 3" id="KW-0689">Ribosomal protein</keyword>
<evidence type="ECO:0000256" key="1">
    <source>
        <dbReference type="ARBA" id="ARBA00022980"/>
    </source>
</evidence>
<name>A0A932HY54_UNCTE</name>
<dbReference type="PANTHER" id="PTHR12919:SF20">
    <property type="entry name" value="SMALL RIBOSOMAL SUBUNIT PROTEIN BS16M"/>
    <property type="match status" value="1"/>
</dbReference>
<dbReference type="InterPro" id="IPR000307">
    <property type="entry name" value="Ribosomal_bS16"/>
</dbReference>
<evidence type="ECO:0000256" key="3">
    <source>
        <dbReference type="HAMAP-Rule" id="MF_00385"/>
    </source>
</evidence>
<accession>A0A932HY54</accession>
<dbReference type="AlphaFoldDB" id="A0A932HY54"/>
<reference evidence="4" key="1">
    <citation type="submission" date="2020-07" db="EMBL/GenBank/DDBJ databases">
        <title>Huge and variable diversity of episymbiotic CPR bacteria and DPANN archaea in groundwater ecosystems.</title>
        <authorList>
            <person name="He C.Y."/>
            <person name="Keren R."/>
            <person name="Whittaker M."/>
            <person name="Farag I.F."/>
            <person name="Doudna J."/>
            <person name="Cate J.H.D."/>
            <person name="Banfield J.F."/>
        </authorList>
    </citation>
    <scope>NUCLEOTIDE SEQUENCE</scope>
    <source>
        <strain evidence="4">NC_groundwater_763_Ag_S-0.2um_68_21</strain>
    </source>
</reference>
<keyword evidence="2 3" id="KW-0687">Ribonucleoprotein</keyword>
<dbReference type="HAMAP" id="MF_00385">
    <property type="entry name" value="Ribosomal_bS16"/>
    <property type="match status" value="1"/>
</dbReference>
<proteinExistence type="inferred from homology"/>
<dbReference type="GO" id="GO:0003735">
    <property type="term" value="F:structural constituent of ribosome"/>
    <property type="evidence" value="ECO:0007669"/>
    <property type="project" value="InterPro"/>
</dbReference>
<dbReference type="GO" id="GO:0006412">
    <property type="term" value="P:translation"/>
    <property type="evidence" value="ECO:0007669"/>
    <property type="project" value="UniProtKB-UniRule"/>
</dbReference>
<dbReference type="GO" id="GO:0005737">
    <property type="term" value="C:cytoplasm"/>
    <property type="evidence" value="ECO:0007669"/>
    <property type="project" value="UniProtKB-ARBA"/>
</dbReference>
<sequence>MAVKIRLARAGMKKAPRYRVVIQDERMPRDGRFIERIGRYDPSREPALIEIDQEKAKEWLSKGATPTQTVRNLFEKVGIPV</sequence>
<dbReference type="SUPFAM" id="SSF54565">
    <property type="entry name" value="Ribosomal protein S16"/>
    <property type="match status" value="1"/>
</dbReference>
<comment type="caution">
    <text evidence="4">The sequence shown here is derived from an EMBL/GenBank/DDBJ whole genome shotgun (WGS) entry which is preliminary data.</text>
</comment>
<evidence type="ECO:0000313" key="4">
    <source>
        <dbReference type="EMBL" id="MBI3126317.1"/>
    </source>
</evidence>
<dbReference type="Proteomes" id="UP000782312">
    <property type="component" value="Unassembled WGS sequence"/>
</dbReference>
<protein>
    <recommendedName>
        <fullName evidence="3">Small ribosomal subunit protein bS16</fullName>
    </recommendedName>
</protein>